<dbReference type="RefSeq" id="WP_188762267.1">
    <property type="nucleotide sequence ID" value="NZ_BMJM01000004.1"/>
</dbReference>
<dbReference type="GO" id="GO:0005737">
    <property type="term" value="C:cytoplasm"/>
    <property type="evidence" value="ECO:0007669"/>
    <property type="project" value="TreeGrafter"/>
</dbReference>
<dbReference type="PANTHER" id="PTHR13420:SF7">
    <property type="entry name" value="UPF0235 PROTEIN C15ORF40"/>
    <property type="match status" value="1"/>
</dbReference>
<dbReference type="Proteomes" id="UP000635071">
    <property type="component" value="Unassembled WGS sequence"/>
</dbReference>
<reference evidence="3" key="2">
    <citation type="submission" date="2020-09" db="EMBL/GenBank/DDBJ databases">
        <authorList>
            <person name="Sun Q."/>
            <person name="Zhou Y."/>
        </authorList>
    </citation>
    <scope>NUCLEOTIDE SEQUENCE</scope>
    <source>
        <strain evidence="3">CGMCC 1.15519</strain>
    </source>
</reference>
<comment type="similarity">
    <text evidence="1 2">Belongs to the UPF0235 family.</text>
</comment>
<name>A0A916ZSI2_9SPHN</name>
<organism evidence="3 4">
    <name type="scientific">Sandarakinorhabdus glacialis</name>
    <dbReference type="NCBI Taxonomy" id="1614636"/>
    <lineage>
        <taxon>Bacteria</taxon>
        <taxon>Pseudomonadati</taxon>
        <taxon>Pseudomonadota</taxon>
        <taxon>Alphaproteobacteria</taxon>
        <taxon>Sphingomonadales</taxon>
        <taxon>Sphingosinicellaceae</taxon>
        <taxon>Sandarakinorhabdus</taxon>
    </lineage>
</organism>
<protein>
    <recommendedName>
        <fullName evidence="2">UPF0235 protein GCM10011529_14480</fullName>
    </recommendedName>
</protein>
<evidence type="ECO:0000313" key="3">
    <source>
        <dbReference type="EMBL" id="GGE09236.1"/>
    </source>
</evidence>
<dbReference type="HAMAP" id="MF_00634">
    <property type="entry name" value="UPF0235"/>
    <property type="match status" value="1"/>
</dbReference>
<dbReference type="InterPro" id="IPR003746">
    <property type="entry name" value="DUF167"/>
</dbReference>
<proteinExistence type="inferred from homology"/>
<dbReference type="SUPFAM" id="SSF69786">
    <property type="entry name" value="YggU-like"/>
    <property type="match status" value="1"/>
</dbReference>
<evidence type="ECO:0000313" key="4">
    <source>
        <dbReference type="Proteomes" id="UP000635071"/>
    </source>
</evidence>
<dbReference type="Pfam" id="PF02594">
    <property type="entry name" value="DUF167"/>
    <property type="match status" value="1"/>
</dbReference>
<dbReference type="SMART" id="SM01152">
    <property type="entry name" value="DUF167"/>
    <property type="match status" value="1"/>
</dbReference>
<gene>
    <name evidence="3" type="ORF">GCM10011529_14480</name>
</gene>
<dbReference type="EMBL" id="BMJM01000004">
    <property type="protein sequence ID" value="GGE09236.1"/>
    <property type="molecule type" value="Genomic_DNA"/>
</dbReference>
<evidence type="ECO:0000256" key="1">
    <source>
        <dbReference type="ARBA" id="ARBA00010364"/>
    </source>
</evidence>
<comment type="caution">
    <text evidence="3">The sequence shown here is derived from an EMBL/GenBank/DDBJ whole genome shotgun (WGS) entry which is preliminary data.</text>
</comment>
<dbReference type="NCBIfam" id="TIGR00251">
    <property type="entry name" value="DUF167 family protein"/>
    <property type="match status" value="1"/>
</dbReference>
<dbReference type="Gene3D" id="3.30.1200.10">
    <property type="entry name" value="YggU-like"/>
    <property type="match status" value="1"/>
</dbReference>
<accession>A0A916ZSI2</accession>
<dbReference type="PANTHER" id="PTHR13420">
    <property type="entry name" value="UPF0235 PROTEIN C15ORF40"/>
    <property type="match status" value="1"/>
</dbReference>
<dbReference type="InterPro" id="IPR036591">
    <property type="entry name" value="YggU-like_sf"/>
</dbReference>
<keyword evidence="4" id="KW-1185">Reference proteome</keyword>
<sequence length="108" mass="11380">MSLPHAWSPVVGGVRLRVRVTPRGGRDAVEGIGADADEEPHISVRVAAAPVDGDANEAVEKIVAKWLGVPKTSVEVVMGTTVRLKTLMIDGDPVQLLHRCQALVTPAA</sequence>
<evidence type="ECO:0000256" key="2">
    <source>
        <dbReference type="HAMAP-Rule" id="MF_00634"/>
    </source>
</evidence>
<dbReference type="AlphaFoldDB" id="A0A916ZSI2"/>
<reference evidence="3" key="1">
    <citation type="journal article" date="2014" name="Int. J. Syst. Evol. Microbiol.">
        <title>Complete genome sequence of Corynebacterium casei LMG S-19264T (=DSM 44701T), isolated from a smear-ripened cheese.</title>
        <authorList>
            <consortium name="US DOE Joint Genome Institute (JGI-PGF)"/>
            <person name="Walter F."/>
            <person name="Albersmeier A."/>
            <person name="Kalinowski J."/>
            <person name="Ruckert C."/>
        </authorList>
    </citation>
    <scope>NUCLEOTIDE SEQUENCE</scope>
    <source>
        <strain evidence="3">CGMCC 1.15519</strain>
    </source>
</reference>